<protein>
    <submittedName>
        <fullName evidence="7">Rieske (2Fe-2S) protein</fullName>
    </submittedName>
</protein>
<evidence type="ECO:0000256" key="2">
    <source>
        <dbReference type="ARBA" id="ARBA00022723"/>
    </source>
</evidence>
<dbReference type="InterPro" id="IPR050584">
    <property type="entry name" value="Cholesterol_7-desaturase"/>
</dbReference>
<comment type="caution">
    <text evidence="7">The sequence shown here is derived from an EMBL/GenBank/DDBJ whole genome shotgun (WGS) entry which is preliminary data.</text>
</comment>
<evidence type="ECO:0000313" key="7">
    <source>
        <dbReference type="EMBL" id="KPM49076.1"/>
    </source>
</evidence>
<reference evidence="7 8" key="1">
    <citation type="submission" date="2015-07" db="EMBL/GenBank/DDBJ databases">
        <title>The draft genome sequence of Leadbetterella sp. JN14-9.</title>
        <authorList>
            <person name="Liu Y."/>
            <person name="Du J."/>
            <person name="Shao Z."/>
        </authorList>
    </citation>
    <scope>NUCLEOTIDE SEQUENCE [LARGE SCALE GENOMIC DNA]</scope>
    <source>
        <strain evidence="7 8">JN14-9</strain>
    </source>
</reference>
<keyword evidence="2" id="KW-0479">Metal-binding</keyword>
<dbReference type="STRING" id="1605367.AFM12_10215"/>
<dbReference type="CDD" id="cd08878">
    <property type="entry name" value="RHO_alpha_C_DMO-like"/>
    <property type="match status" value="1"/>
</dbReference>
<dbReference type="PROSITE" id="PS51296">
    <property type="entry name" value="RIESKE"/>
    <property type="match status" value="1"/>
</dbReference>
<dbReference type="EMBL" id="LGTQ01000006">
    <property type="protein sequence ID" value="KPM49076.1"/>
    <property type="molecule type" value="Genomic_DNA"/>
</dbReference>
<name>A0A0N8HA36_9BACT</name>
<dbReference type="GO" id="GO:0051537">
    <property type="term" value="F:2 iron, 2 sulfur cluster binding"/>
    <property type="evidence" value="ECO:0007669"/>
    <property type="project" value="UniProtKB-KW"/>
</dbReference>
<gene>
    <name evidence="7" type="ORF">AFM12_10215</name>
</gene>
<dbReference type="Pfam" id="PF19112">
    <property type="entry name" value="VanA_C"/>
    <property type="match status" value="1"/>
</dbReference>
<evidence type="ECO:0000259" key="6">
    <source>
        <dbReference type="PROSITE" id="PS51296"/>
    </source>
</evidence>
<dbReference type="Pfam" id="PF00355">
    <property type="entry name" value="Rieske"/>
    <property type="match status" value="1"/>
</dbReference>
<dbReference type="SUPFAM" id="SSF50022">
    <property type="entry name" value="ISP domain"/>
    <property type="match status" value="1"/>
</dbReference>
<dbReference type="InterPro" id="IPR044043">
    <property type="entry name" value="VanA_C_cat"/>
</dbReference>
<sequence length="341" mass="38698">MNYSFPKNAWYAAARDVEIGYSLFPRKICNEPLVMYRNKAGKAVVLQDACWHRLLPLSKGTLINDEVRCGYHGLRYNKDGRCTFMPSQETINPSACVKSYPVVERHRYIWVWMGNPAEADESKVPDLFWNDHPEWTGDGDVIYGKCNYKLVLDNLMDLTHETFVHSESIGNDAVAEAPFDVTHTDESATVTRWMKNIDAPPFWVAQLGKDVKVDRWQIINFIAPASIAIDVGVAPEGTGAPEGDRSQGVNGCVVNTITPETDTTCHYFWAFCRNYNLKNVARTHQLRAGVTRIFSQDEDILEAQQKAIEANPGREFYNLNIDGGAMWTRRIIDKLVEKERS</sequence>
<dbReference type="InterPro" id="IPR036922">
    <property type="entry name" value="Rieske_2Fe-2S_sf"/>
</dbReference>
<evidence type="ECO:0000256" key="3">
    <source>
        <dbReference type="ARBA" id="ARBA00023002"/>
    </source>
</evidence>
<dbReference type="PANTHER" id="PTHR21266:SF60">
    <property type="entry name" value="3-KETOSTEROID-9-ALPHA-MONOOXYGENASE, OXYGENASE COMPONENT"/>
    <property type="match status" value="1"/>
</dbReference>
<evidence type="ECO:0000256" key="5">
    <source>
        <dbReference type="ARBA" id="ARBA00023014"/>
    </source>
</evidence>
<keyword evidence="8" id="KW-1185">Reference proteome</keyword>
<keyword evidence="1" id="KW-0001">2Fe-2S</keyword>
<feature type="domain" description="Rieske" evidence="6">
    <location>
        <begin position="10"/>
        <end position="111"/>
    </location>
</feature>
<dbReference type="PANTHER" id="PTHR21266">
    <property type="entry name" value="IRON-SULFUR DOMAIN CONTAINING PROTEIN"/>
    <property type="match status" value="1"/>
</dbReference>
<dbReference type="OrthoDB" id="9800776at2"/>
<evidence type="ECO:0000313" key="8">
    <source>
        <dbReference type="Proteomes" id="UP000050454"/>
    </source>
</evidence>
<dbReference type="GO" id="GO:0046872">
    <property type="term" value="F:metal ion binding"/>
    <property type="evidence" value="ECO:0007669"/>
    <property type="project" value="UniProtKB-KW"/>
</dbReference>
<keyword evidence="5" id="KW-0411">Iron-sulfur</keyword>
<dbReference type="PATRIC" id="fig|1605367.3.peg.3430"/>
<dbReference type="GO" id="GO:0016491">
    <property type="term" value="F:oxidoreductase activity"/>
    <property type="evidence" value="ECO:0007669"/>
    <property type="project" value="UniProtKB-KW"/>
</dbReference>
<organism evidence="7 8">
    <name type="scientific">Jiulongibacter sediminis</name>
    <dbReference type="NCBI Taxonomy" id="1605367"/>
    <lineage>
        <taxon>Bacteria</taxon>
        <taxon>Pseudomonadati</taxon>
        <taxon>Bacteroidota</taxon>
        <taxon>Cytophagia</taxon>
        <taxon>Cytophagales</taxon>
        <taxon>Leadbetterellaceae</taxon>
        <taxon>Jiulongibacter</taxon>
    </lineage>
</organism>
<evidence type="ECO:0000256" key="4">
    <source>
        <dbReference type="ARBA" id="ARBA00023004"/>
    </source>
</evidence>
<evidence type="ECO:0000256" key="1">
    <source>
        <dbReference type="ARBA" id="ARBA00022714"/>
    </source>
</evidence>
<dbReference type="InterPro" id="IPR017941">
    <property type="entry name" value="Rieske_2Fe-2S"/>
</dbReference>
<dbReference type="Proteomes" id="UP000050454">
    <property type="component" value="Unassembled WGS sequence"/>
</dbReference>
<dbReference type="SUPFAM" id="SSF55961">
    <property type="entry name" value="Bet v1-like"/>
    <property type="match status" value="1"/>
</dbReference>
<dbReference type="Gene3D" id="2.102.10.10">
    <property type="entry name" value="Rieske [2Fe-2S] iron-sulphur domain"/>
    <property type="match status" value="1"/>
</dbReference>
<proteinExistence type="predicted"/>
<dbReference type="AlphaFoldDB" id="A0A0N8HA36"/>
<keyword evidence="3" id="KW-0560">Oxidoreductase</keyword>
<accession>A0A0N8HA36</accession>
<keyword evidence="4" id="KW-0408">Iron</keyword>
<dbReference type="Gene3D" id="3.90.380.10">
    <property type="entry name" value="Naphthalene 1,2-dioxygenase Alpha Subunit, Chain A, domain 1"/>
    <property type="match status" value="1"/>
</dbReference>